<dbReference type="InterPro" id="IPR000182">
    <property type="entry name" value="GNAT_dom"/>
</dbReference>
<dbReference type="InterPro" id="IPR016181">
    <property type="entry name" value="Acyl_CoA_acyltransferase"/>
</dbReference>
<keyword evidence="1" id="KW-0808">Transferase</keyword>
<evidence type="ECO:0000313" key="5">
    <source>
        <dbReference type="Proteomes" id="UP001139971"/>
    </source>
</evidence>
<feature type="domain" description="N-acetyltransferase" evidence="3">
    <location>
        <begin position="1"/>
        <end position="169"/>
    </location>
</feature>
<evidence type="ECO:0000256" key="2">
    <source>
        <dbReference type="ARBA" id="ARBA00023315"/>
    </source>
</evidence>
<evidence type="ECO:0000256" key="1">
    <source>
        <dbReference type="ARBA" id="ARBA00022679"/>
    </source>
</evidence>
<reference evidence="4" key="1">
    <citation type="submission" date="2023-02" db="EMBL/GenBank/DDBJ databases">
        <title>Tahibacter soli sp. nov. isolated from soil.</title>
        <authorList>
            <person name="Baek J.H."/>
            <person name="Lee J.K."/>
            <person name="Choi D.G."/>
            <person name="Jeon C.O."/>
        </authorList>
    </citation>
    <scope>NUCLEOTIDE SEQUENCE</scope>
    <source>
        <strain evidence="4">BL</strain>
    </source>
</reference>
<gene>
    <name evidence="4" type="ORF">OD750_000775</name>
</gene>
<dbReference type="Proteomes" id="UP001139971">
    <property type="component" value="Unassembled WGS sequence"/>
</dbReference>
<dbReference type="PANTHER" id="PTHR43877:SF2">
    <property type="entry name" value="AMINOALKYLPHOSPHONATE N-ACETYLTRANSFERASE-RELATED"/>
    <property type="match status" value="1"/>
</dbReference>
<dbReference type="GO" id="GO:0016747">
    <property type="term" value="F:acyltransferase activity, transferring groups other than amino-acyl groups"/>
    <property type="evidence" value="ECO:0007669"/>
    <property type="project" value="InterPro"/>
</dbReference>
<dbReference type="AlphaFoldDB" id="A0A9X3YHU3"/>
<protein>
    <submittedName>
        <fullName evidence="4">GNAT family N-acetyltransferase</fullName>
    </submittedName>
</protein>
<dbReference type="SUPFAM" id="SSF55729">
    <property type="entry name" value="Acyl-CoA N-acyltransferases (Nat)"/>
    <property type="match status" value="1"/>
</dbReference>
<accession>A0A9X3YHU3</accession>
<evidence type="ECO:0000313" key="4">
    <source>
        <dbReference type="EMBL" id="MDC8011073.1"/>
    </source>
</evidence>
<dbReference type="PANTHER" id="PTHR43877">
    <property type="entry name" value="AMINOALKYLPHOSPHONATE N-ACETYLTRANSFERASE-RELATED-RELATED"/>
    <property type="match status" value="1"/>
</dbReference>
<keyword evidence="2" id="KW-0012">Acyltransferase</keyword>
<sequence length="174" mass="19838">MRVRAARRDEAAGVAALGARTYRDHYATLWREDELDVWLAQQFDVGEIQADVDADRALYLVGDVDGFDVGFAKLRWNQPVPARDERGAELQKIYFLADQAGRGYGRVLIDACADRARERGEGCMWLDVLKVNERARRMYERCGFAIVGERDYPRASDPMPMWVMRHPLGAASDR</sequence>
<evidence type="ECO:0000259" key="3">
    <source>
        <dbReference type="PROSITE" id="PS51186"/>
    </source>
</evidence>
<dbReference type="EMBL" id="JAOVZO020000001">
    <property type="protein sequence ID" value="MDC8011073.1"/>
    <property type="molecule type" value="Genomic_DNA"/>
</dbReference>
<proteinExistence type="predicted"/>
<name>A0A9X3YHU3_9GAMM</name>
<dbReference type="CDD" id="cd04301">
    <property type="entry name" value="NAT_SF"/>
    <property type="match status" value="1"/>
</dbReference>
<keyword evidence="5" id="KW-1185">Reference proteome</keyword>
<comment type="caution">
    <text evidence="4">The sequence shown here is derived from an EMBL/GenBank/DDBJ whole genome shotgun (WGS) entry which is preliminary data.</text>
</comment>
<organism evidence="4 5">
    <name type="scientific">Tahibacter soli</name>
    <dbReference type="NCBI Taxonomy" id="2983605"/>
    <lineage>
        <taxon>Bacteria</taxon>
        <taxon>Pseudomonadati</taxon>
        <taxon>Pseudomonadota</taxon>
        <taxon>Gammaproteobacteria</taxon>
        <taxon>Lysobacterales</taxon>
        <taxon>Rhodanobacteraceae</taxon>
        <taxon>Tahibacter</taxon>
    </lineage>
</organism>
<dbReference type="RefSeq" id="WP_263544491.1">
    <property type="nucleotide sequence ID" value="NZ_JAOVZO020000001.1"/>
</dbReference>
<dbReference type="Pfam" id="PF00583">
    <property type="entry name" value="Acetyltransf_1"/>
    <property type="match status" value="1"/>
</dbReference>
<dbReference type="PROSITE" id="PS51186">
    <property type="entry name" value="GNAT"/>
    <property type="match status" value="1"/>
</dbReference>
<dbReference type="Gene3D" id="3.40.630.30">
    <property type="match status" value="1"/>
</dbReference>
<dbReference type="InterPro" id="IPR050832">
    <property type="entry name" value="Bact_Acetyltransf"/>
</dbReference>